<proteinExistence type="predicted"/>
<protein>
    <recommendedName>
        <fullName evidence="5">Outer envelope membrane protein 7</fullName>
    </recommendedName>
</protein>
<name>A0ABP0U1K7_9BRYO</name>
<evidence type="ECO:0000313" key="4">
    <source>
        <dbReference type="Proteomes" id="UP001497512"/>
    </source>
</evidence>
<keyword evidence="2" id="KW-1133">Transmembrane helix</keyword>
<gene>
    <name evidence="3" type="ORF">CSSPTR1EN2_LOCUS9957</name>
</gene>
<evidence type="ECO:0000256" key="2">
    <source>
        <dbReference type="SAM" id="Phobius"/>
    </source>
</evidence>
<evidence type="ECO:0008006" key="5">
    <source>
        <dbReference type="Google" id="ProtNLM"/>
    </source>
</evidence>
<dbReference type="EMBL" id="OZ019909">
    <property type="protein sequence ID" value="CAK9209668.1"/>
    <property type="molecule type" value="Genomic_DNA"/>
</dbReference>
<feature type="transmembrane region" description="Helical" evidence="2">
    <location>
        <begin position="12"/>
        <end position="36"/>
    </location>
</feature>
<evidence type="ECO:0000313" key="3">
    <source>
        <dbReference type="EMBL" id="CAK9209668.1"/>
    </source>
</evidence>
<keyword evidence="4" id="KW-1185">Reference proteome</keyword>
<dbReference type="Proteomes" id="UP001497512">
    <property type="component" value="Chromosome 17"/>
</dbReference>
<keyword evidence="2" id="KW-0812">Transmembrane</keyword>
<evidence type="ECO:0000256" key="1">
    <source>
        <dbReference type="SAM" id="MobiDB-lite"/>
    </source>
</evidence>
<reference evidence="3" key="1">
    <citation type="submission" date="2024-02" db="EMBL/GenBank/DDBJ databases">
        <authorList>
            <consortium name="ELIXIR-Norway"/>
            <consortium name="Elixir Norway"/>
        </authorList>
    </citation>
    <scope>NUCLEOTIDE SEQUENCE</scope>
</reference>
<accession>A0ABP0U1K7</accession>
<feature type="compositionally biased region" description="Basic and acidic residues" evidence="1">
    <location>
        <begin position="60"/>
        <end position="80"/>
    </location>
</feature>
<sequence>MVKKDVELGLWGTLLVTAGAVLLSWAAYEIAFLPILRPSRGAVDRSLDLKQGAPDDEGVETSKPEESEVREDSTAPSKQE</sequence>
<feature type="region of interest" description="Disordered" evidence="1">
    <location>
        <begin position="47"/>
        <end position="80"/>
    </location>
</feature>
<organism evidence="3 4">
    <name type="scientific">Sphagnum troendelagicum</name>
    <dbReference type="NCBI Taxonomy" id="128251"/>
    <lineage>
        <taxon>Eukaryota</taxon>
        <taxon>Viridiplantae</taxon>
        <taxon>Streptophyta</taxon>
        <taxon>Embryophyta</taxon>
        <taxon>Bryophyta</taxon>
        <taxon>Sphagnophytina</taxon>
        <taxon>Sphagnopsida</taxon>
        <taxon>Sphagnales</taxon>
        <taxon>Sphagnaceae</taxon>
        <taxon>Sphagnum</taxon>
    </lineage>
</organism>
<keyword evidence="2" id="KW-0472">Membrane</keyword>